<dbReference type="PANTHER" id="PTHR42760">
    <property type="entry name" value="SHORT-CHAIN DEHYDROGENASES/REDUCTASES FAMILY MEMBER"/>
    <property type="match status" value="1"/>
</dbReference>
<dbReference type="AlphaFoldDB" id="A0A7S7NYS5"/>
<dbReference type="InterPro" id="IPR002347">
    <property type="entry name" value="SDR_fam"/>
</dbReference>
<dbReference type="PANTHER" id="PTHR42760:SF115">
    <property type="entry name" value="3-OXOACYL-[ACYL-CARRIER-PROTEIN] REDUCTASE FABG"/>
    <property type="match status" value="1"/>
</dbReference>
<name>A0A7S7NYS5_PALFE</name>
<dbReference type="InterPro" id="IPR036291">
    <property type="entry name" value="NAD(P)-bd_dom_sf"/>
</dbReference>
<dbReference type="Pfam" id="PF13561">
    <property type="entry name" value="adh_short_C2"/>
    <property type="match status" value="1"/>
</dbReference>
<protein>
    <submittedName>
        <fullName evidence="4">Glucose 1-dehydrogenase</fullName>
        <ecNumber evidence="4">1.1.1.47</ecNumber>
    </submittedName>
</protein>
<evidence type="ECO:0000313" key="4">
    <source>
        <dbReference type="EMBL" id="QOY92278.1"/>
    </source>
</evidence>
<evidence type="ECO:0000256" key="2">
    <source>
        <dbReference type="ARBA" id="ARBA00023002"/>
    </source>
</evidence>
<dbReference type="FunFam" id="3.40.50.720:FF:000084">
    <property type="entry name" value="Short-chain dehydrogenase reductase"/>
    <property type="match status" value="1"/>
</dbReference>
<evidence type="ECO:0000256" key="1">
    <source>
        <dbReference type="ARBA" id="ARBA00006484"/>
    </source>
</evidence>
<dbReference type="PRINTS" id="PR00081">
    <property type="entry name" value="GDHRDH"/>
</dbReference>
<dbReference type="Gene3D" id="3.40.50.720">
    <property type="entry name" value="NAD(P)-binding Rossmann-like Domain"/>
    <property type="match status" value="1"/>
</dbReference>
<dbReference type="Proteomes" id="UP000593892">
    <property type="component" value="Chromosome"/>
</dbReference>
<proteinExistence type="inferred from homology"/>
<dbReference type="EC" id="1.1.1.47" evidence="4"/>
<dbReference type="PRINTS" id="PR00080">
    <property type="entry name" value="SDRFAMILY"/>
</dbReference>
<gene>
    <name evidence="4" type="ORF">IRI77_37295</name>
</gene>
<dbReference type="EMBL" id="CP063849">
    <property type="protein sequence ID" value="QOY92278.1"/>
    <property type="molecule type" value="Genomic_DNA"/>
</dbReference>
<dbReference type="GO" id="GO:0047936">
    <property type="term" value="F:glucose 1-dehydrogenase [NAD(P)+] activity"/>
    <property type="evidence" value="ECO:0007669"/>
    <property type="project" value="UniProtKB-EC"/>
</dbReference>
<organism evidence="4 5">
    <name type="scientific">Paludibaculum fermentans</name>
    <dbReference type="NCBI Taxonomy" id="1473598"/>
    <lineage>
        <taxon>Bacteria</taxon>
        <taxon>Pseudomonadati</taxon>
        <taxon>Acidobacteriota</taxon>
        <taxon>Terriglobia</taxon>
        <taxon>Bryobacterales</taxon>
        <taxon>Bryobacteraceae</taxon>
        <taxon>Paludibaculum</taxon>
    </lineage>
</organism>
<dbReference type="NCBIfam" id="NF005559">
    <property type="entry name" value="PRK07231.1"/>
    <property type="match status" value="1"/>
</dbReference>
<dbReference type="SMART" id="SM00822">
    <property type="entry name" value="PKS_KR"/>
    <property type="match status" value="1"/>
</dbReference>
<sequence length="254" mass="26826">MSLAEAFSLEGEVALITGGATGLGRAMAHALVAAGAQVILVGRRKENLEAAAQELGPKAGYAVHDIAETSRAGELVADVKARYGDVSILINNAGNHFKKSIEETEEAEFRQLMDTHVTGAYTLTRAVVPGMVERGRGNILFTASMTSFFGVPRVFAYTTAKSAYLGMVRSLAVDLSPKGIRVNGVAPGFIETDISRKAMAGDPARKQKVLDRTPLGRFGLPEDIGWAAVYLCSPAARFVNGVVLPVDGGMLVGF</sequence>
<dbReference type="SUPFAM" id="SSF51735">
    <property type="entry name" value="NAD(P)-binding Rossmann-fold domains"/>
    <property type="match status" value="1"/>
</dbReference>
<dbReference type="KEGG" id="pfer:IRI77_37295"/>
<feature type="domain" description="Ketoreductase" evidence="3">
    <location>
        <begin position="12"/>
        <end position="188"/>
    </location>
</feature>
<accession>A0A7S7NYS5</accession>
<keyword evidence="5" id="KW-1185">Reference proteome</keyword>
<keyword evidence="2 4" id="KW-0560">Oxidoreductase</keyword>
<reference evidence="4 5" key="1">
    <citation type="submission" date="2020-10" db="EMBL/GenBank/DDBJ databases">
        <title>Complete genome sequence of Paludibaculum fermentans P105T, a facultatively anaerobic acidobacterium capable of dissimilatory Fe(III) reduction.</title>
        <authorList>
            <person name="Dedysh S.N."/>
            <person name="Beletsky A.V."/>
            <person name="Kulichevskaya I.S."/>
            <person name="Mardanov A.V."/>
            <person name="Ravin N.V."/>
        </authorList>
    </citation>
    <scope>NUCLEOTIDE SEQUENCE [LARGE SCALE GENOMIC DNA]</scope>
    <source>
        <strain evidence="4 5">P105</strain>
    </source>
</reference>
<comment type="similarity">
    <text evidence="1">Belongs to the short-chain dehydrogenases/reductases (SDR) family.</text>
</comment>
<evidence type="ECO:0000313" key="5">
    <source>
        <dbReference type="Proteomes" id="UP000593892"/>
    </source>
</evidence>
<dbReference type="InterPro" id="IPR057326">
    <property type="entry name" value="KR_dom"/>
</dbReference>
<evidence type="ECO:0000259" key="3">
    <source>
        <dbReference type="SMART" id="SM00822"/>
    </source>
</evidence>